<proteinExistence type="predicted"/>
<dbReference type="EMBL" id="JAAZON010000427">
    <property type="protein sequence ID" value="NMC63383.1"/>
    <property type="molecule type" value="Genomic_DNA"/>
</dbReference>
<reference evidence="1 2" key="1">
    <citation type="journal article" date="2020" name="Biotechnol. Biofuels">
        <title>New insights from the biogas microbiome by comprehensive genome-resolved metagenomics of nearly 1600 species originating from multiple anaerobic digesters.</title>
        <authorList>
            <person name="Campanaro S."/>
            <person name="Treu L."/>
            <person name="Rodriguez-R L.M."/>
            <person name="Kovalovszki A."/>
            <person name="Ziels R.M."/>
            <person name="Maus I."/>
            <person name="Zhu X."/>
            <person name="Kougias P.G."/>
            <person name="Basile A."/>
            <person name="Luo G."/>
            <person name="Schluter A."/>
            <person name="Konstantinidis K.T."/>
            <person name="Angelidaki I."/>
        </authorList>
    </citation>
    <scope>NUCLEOTIDE SEQUENCE [LARGE SCALE GENOMIC DNA]</scope>
    <source>
        <strain evidence="1">AS27yjCOA_65</strain>
    </source>
</reference>
<evidence type="ECO:0000313" key="2">
    <source>
        <dbReference type="Proteomes" id="UP000524246"/>
    </source>
</evidence>
<evidence type="ECO:0000313" key="1">
    <source>
        <dbReference type="EMBL" id="NMC63383.1"/>
    </source>
</evidence>
<sequence length="132" mass="14856">MIEQNKISEILKKEIPLPAFLQMEIPIHDLFKNRYIERLYSSLDDFLRGIDSSARGRRPRVRPAKLFNIEGKISGALNGGFCIDKTRFSINPDTFVVGELRANALARVKGLRLGSGELLATSIYIESNDMTS</sequence>
<dbReference type="AlphaFoldDB" id="A0A7X9FSA2"/>
<name>A0A7X9FSA2_9DELT</name>
<gene>
    <name evidence="1" type="ORF">GYA55_09490</name>
</gene>
<dbReference type="Proteomes" id="UP000524246">
    <property type="component" value="Unassembled WGS sequence"/>
</dbReference>
<accession>A0A7X9FSA2</accession>
<organism evidence="1 2">
    <name type="scientific">SAR324 cluster bacterium</name>
    <dbReference type="NCBI Taxonomy" id="2024889"/>
    <lineage>
        <taxon>Bacteria</taxon>
        <taxon>Deltaproteobacteria</taxon>
        <taxon>SAR324 cluster</taxon>
    </lineage>
</organism>
<protein>
    <submittedName>
        <fullName evidence="1">Uncharacterized protein</fullName>
    </submittedName>
</protein>
<comment type="caution">
    <text evidence="1">The sequence shown here is derived from an EMBL/GenBank/DDBJ whole genome shotgun (WGS) entry which is preliminary data.</text>
</comment>